<accession>A0ABW4PTM0</accession>
<keyword evidence="7" id="KW-0413">Isomerase</keyword>
<evidence type="ECO:0000259" key="9">
    <source>
        <dbReference type="Pfam" id="PF18916"/>
    </source>
</evidence>
<reference evidence="11" key="1">
    <citation type="journal article" date="2019" name="Int. J. Syst. Evol. Microbiol.">
        <title>The Global Catalogue of Microorganisms (GCM) 10K type strain sequencing project: providing services to taxonomists for standard genome sequencing and annotation.</title>
        <authorList>
            <consortium name="The Broad Institute Genomics Platform"/>
            <consortium name="The Broad Institute Genome Sequencing Center for Infectious Disease"/>
            <person name="Wu L."/>
            <person name="Ma J."/>
        </authorList>
    </citation>
    <scope>NUCLEOTIDE SEQUENCE [LARGE SCALE GENOMIC DNA]</scope>
    <source>
        <strain evidence="11">JCM 11650</strain>
    </source>
</reference>
<dbReference type="NCBIfam" id="TIGR03462">
    <property type="entry name" value="CarR_dom_SF"/>
    <property type="match status" value="1"/>
</dbReference>
<evidence type="ECO:0000256" key="2">
    <source>
        <dbReference type="ARBA" id="ARBA00004829"/>
    </source>
</evidence>
<comment type="subcellular location">
    <subcellularLocation>
        <location evidence="1">Membrane</location>
        <topology evidence="1">Multi-pass membrane protein</topology>
    </subcellularLocation>
</comment>
<dbReference type="RefSeq" id="WP_137769057.1">
    <property type="nucleotide sequence ID" value="NZ_BAAAIS010000002.1"/>
</dbReference>
<evidence type="ECO:0000256" key="4">
    <source>
        <dbReference type="ARBA" id="ARBA00022746"/>
    </source>
</evidence>
<dbReference type="Proteomes" id="UP001597280">
    <property type="component" value="Unassembled WGS sequence"/>
</dbReference>
<evidence type="ECO:0000256" key="1">
    <source>
        <dbReference type="ARBA" id="ARBA00004141"/>
    </source>
</evidence>
<name>A0ABW4PTM0_9MICO</name>
<keyword evidence="5 8" id="KW-1133">Transmembrane helix</keyword>
<evidence type="ECO:0000256" key="7">
    <source>
        <dbReference type="ARBA" id="ARBA00023235"/>
    </source>
</evidence>
<feature type="domain" description="Lycopene cyclase" evidence="9">
    <location>
        <begin position="3"/>
        <end position="93"/>
    </location>
</feature>
<keyword evidence="4" id="KW-0125">Carotenoid biosynthesis</keyword>
<dbReference type="Pfam" id="PF18916">
    <property type="entry name" value="Lycopene_cyc"/>
    <property type="match status" value="1"/>
</dbReference>
<evidence type="ECO:0000313" key="11">
    <source>
        <dbReference type="Proteomes" id="UP001597280"/>
    </source>
</evidence>
<comment type="caution">
    <text evidence="10">The sequence shown here is derived from an EMBL/GenBank/DDBJ whole genome shotgun (WGS) entry which is preliminary data.</text>
</comment>
<dbReference type="InterPro" id="IPR017825">
    <property type="entry name" value="Lycopene_cyclase_dom"/>
</dbReference>
<sequence>MTYAALAGCFLLPPLLVLALAVHRRRPGASWWIATSATILGLLVLTTVFDNLMIAADLFRFEPSLLLGVRIGLMPLEDLAWPIAAGLLLPALHLLLAPAEDS</sequence>
<proteinExistence type="predicted"/>
<comment type="pathway">
    <text evidence="2">Carotenoid biosynthesis.</text>
</comment>
<feature type="transmembrane region" description="Helical" evidence="8">
    <location>
        <begin position="79"/>
        <end position="99"/>
    </location>
</feature>
<evidence type="ECO:0000256" key="5">
    <source>
        <dbReference type="ARBA" id="ARBA00022989"/>
    </source>
</evidence>
<keyword evidence="11" id="KW-1185">Reference proteome</keyword>
<organism evidence="10 11">
    <name type="scientific">Brachybacterium rhamnosum</name>
    <dbReference type="NCBI Taxonomy" id="173361"/>
    <lineage>
        <taxon>Bacteria</taxon>
        <taxon>Bacillati</taxon>
        <taxon>Actinomycetota</taxon>
        <taxon>Actinomycetes</taxon>
        <taxon>Micrococcales</taxon>
        <taxon>Dermabacteraceae</taxon>
        <taxon>Brachybacterium</taxon>
    </lineage>
</organism>
<keyword evidence="6 8" id="KW-0472">Membrane</keyword>
<gene>
    <name evidence="10" type="ORF">ACFSDA_03655</name>
</gene>
<dbReference type="EMBL" id="JBHUFL010000002">
    <property type="protein sequence ID" value="MFD1834164.1"/>
    <property type="molecule type" value="Genomic_DNA"/>
</dbReference>
<protein>
    <submittedName>
        <fullName evidence="10">Lycopene cyclase domain-containing protein</fullName>
    </submittedName>
</protein>
<evidence type="ECO:0000256" key="6">
    <source>
        <dbReference type="ARBA" id="ARBA00023136"/>
    </source>
</evidence>
<feature type="transmembrane region" description="Helical" evidence="8">
    <location>
        <begin position="31"/>
        <end position="59"/>
    </location>
</feature>
<evidence type="ECO:0000256" key="3">
    <source>
        <dbReference type="ARBA" id="ARBA00022692"/>
    </source>
</evidence>
<keyword evidence="3 8" id="KW-0812">Transmembrane</keyword>
<evidence type="ECO:0000313" key="10">
    <source>
        <dbReference type="EMBL" id="MFD1834164.1"/>
    </source>
</evidence>
<evidence type="ECO:0000256" key="8">
    <source>
        <dbReference type="SAM" id="Phobius"/>
    </source>
</evidence>